<reference evidence="5 6" key="1">
    <citation type="journal article" date="2011" name="Stand. Genomic Sci.">
        <title>Complete genome sequence of Treponema succinifaciens type strain (6091).</title>
        <authorList>
            <person name="Han C."/>
            <person name="Gronow S."/>
            <person name="Teshima H."/>
            <person name="Lapidus A."/>
            <person name="Nolan M."/>
            <person name="Lucas S."/>
            <person name="Hammon N."/>
            <person name="Deshpande S."/>
            <person name="Cheng J.F."/>
            <person name="Zeytun A."/>
            <person name="Tapia R."/>
            <person name="Goodwin L."/>
            <person name="Pitluck S."/>
            <person name="Liolios K."/>
            <person name="Pagani I."/>
            <person name="Ivanova N."/>
            <person name="Mavromatis K."/>
            <person name="Mikhailova N."/>
            <person name="Huntemann M."/>
            <person name="Pati A."/>
            <person name="Chen A."/>
            <person name="Palaniappan K."/>
            <person name="Land M."/>
            <person name="Hauser L."/>
            <person name="Brambilla E.M."/>
            <person name="Rohde M."/>
            <person name="Goker M."/>
            <person name="Woyke T."/>
            <person name="Bristow J."/>
            <person name="Eisen J.A."/>
            <person name="Markowitz V."/>
            <person name="Hugenholtz P."/>
            <person name="Kyrpides N.C."/>
            <person name="Klenk H.P."/>
            <person name="Detter J.C."/>
        </authorList>
    </citation>
    <scope>NUCLEOTIDE SEQUENCE [LARGE SCALE GENOMIC DNA]</scope>
    <source>
        <strain evidence="6">ATCC 33096 / DSM 2489 / 6091</strain>
    </source>
</reference>
<dbReference type="GO" id="GO:0005829">
    <property type="term" value="C:cytosol"/>
    <property type="evidence" value="ECO:0007669"/>
    <property type="project" value="TreeGrafter"/>
</dbReference>
<sequence length="108" mass="12344">MSSKKVTKNDLLEAVYQNTKYEKLAVQTIMENLFDQMKEVLKDGNTIELRGFGTFEARLRKGRQNARNPKTGQQLSVAPHYVVAFRSGQELKKALWDLPVSEVSNEQN</sequence>
<dbReference type="RefSeq" id="WP_013701596.1">
    <property type="nucleotide sequence ID" value="NC_015385.1"/>
</dbReference>
<evidence type="ECO:0000256" key="1">
    <source>
        <dbReference type="ARBA" id="ARBA00003819"/>
    </source>
</evidence>
<dbReference type="PANTHER" id="PTHR33175:SF2">
    <property type="entry name" value="INTEGRATION HOST FACTOR SUBUNIT ALPHA"/>
    <property type="match status" value="1"/>
</dbReference>
<dbReference type="SUPFAM" id="SSF47729">
    <property type="entry name" value="IHF-like DNA-binding proteins"/>
    <property type="match status" value="1"/>
</dbReference>
<dbReference type="SMART" id="SM00411">
    <property type="entry name" value="BHL"/>
    <property type="match status" value="1"/>
</dbReference>
<proteinExistence type="inferred from homology"/>
<keyword evidence="6" id="KW-1185">Reference proteome</keyword>
<dbReference type="CDD" id="cd13832">
    <property type="entry name" value="IHF"/>
    <property type="match status" value="1"/>
</dbReference>
<evidence type="ECO:0000256" key="2">
    <source>
        <dbReference type="ARBA" id="ARBA00010529"/>
    </source>
</evidence>
<dbReference type="PROSITE" id="PS00045">
    <property type="entry name" value="HISTONE_LIKE"/>
    <property type="match status" value="1"/>
</dbReference>
<evidence type="ECO:0000256" key="4">
    <source>
        <dbReference type="RuleBase" id="RU003939"/>
    </source>
</evidence>
<comment type="function">
    <text evidence="1">Histone-like DNA-binding protein which is capable of wrapping DNA to stabilize it, and thus to prevent its denaturation under extreme environmental conditions.</text>
</comment>
<dbReference type="InterPro" id="IPR020816">
    <property type="entry name" value="Histone-like_DNA-bd_CS"/>
</dbReference>
<dbReference type="InterPro" id="IPR000119">
    <property type="entry name" value="Hist_DNA-bd"/>
</dbReference>
<dbReference type="GO" id="GO:0030527">
    <property type="term" value="F:structural constituent of chromatin"/>
    <property type="evidence" value="ECO:0007669"/>
    <property type="project" value="InterPro"/>
</dbReference>
<dbReference type="KEGG" id="tsu:Tresu_1407"/>
<dbReference type="Proteomes" id="UP000006852">
    <property type="component" value="Chromosome"/>
</dbReference>
<dbReference type="Gene3D" id="4.10.520.10">
    <property type="entry name" value="IHF-like DNA-binding proteins"/>
    <property type="match status" value="1"/>
</dbReference>
<dbReference type="STRING" id="869209.Tresu_1407"/>
<dbReference type="EMBL" id="CP002631">
    <property type="protein sequence ID" value="AEB14313.1"/>
    <property type="molecule type" value="Genomic_DNA"/>
</dbReference>
<name>F2NSS5_TRES6</name>
<reference evidence="6" key="2">
    <citation type="submission" date="2011-04" db="EMBL/GenBank/DDBJ databases">
        <title>The complete genome of chromosome of Treponema succinifaciens DSM 2489.</title>
        <authorList>
            <person name="Lucas S."/>
            <person name="Copeland A."/>
            <person name="Lapidus A."/>
            <person name="Bruce D."/>
            <person name="Goodwin L."/>
            <person name="Pitluck S."/>
            <person name="Peters L."/>
            <person name="Kyrpides N."/>
            <person name="Mavromatis K."/>
            <person name="Ivanova N."/>
            <person name="Ovchinnikova G."/>
            <person name="Teshima H."/>
            <person name="Detter J.C."/>
            <person name="Tapia R."/>
            <person name="Han C."/>
            <person name="Land M."/>
            <person name="Hauser L."/>
            <person name="Markowitz V."/>
            <person name="Cheng J.-F."/>
            <person name="Hugenholtz P."/>
            <person name="Woyke T."/>
            <person name="Wu D."/>
            <person name="Gronow S."/>
            <person name="Wellnitz S."/>
            <person name="Brambilla E."/>
            <person name="Klenk H.-P."/>
            <person name="Eisen J.A."/>
        </authorList>
    </citation>
    <scope>NUCLEOTIDE SEQUENCE [LARGE SCALE GENOMIC DNA]</scope>
    <source>
        <strain evidence="6">ATCC 33096 / DSM 2489 / 6091</strain>
    </source>
</reference>
<dbReference type="AlphaFoldDB" id="F2NSS5"/>
<evidence type="ECO:0000313" key="5">
    <source>
        <dbReference type="EMBL" id="AEB14313.1"/>
    </source>
</evidence>
<dbReference type="Pfam" id="PF00216">
    <property type="entry name" value="Bac_DNA_binding"/>
    <property type="match status" value="1"/>
</dbReference>
<organism evidence="5 6">
    <name type="scientific">Treponema succinifaciens (strain ATCC 33096 / DSM 2489 / 6091)</name>
    <dbReference type="NCBI Taxonomy" id="869209"/>
    <lineage>
        <taxon>Bacteria</taxon>
        <taxon>Pseudomonadati</taxon>
        <taxon>Spirochaetota</taxon>
        <taxon>Spirochaetia</taxon>
        <taxon>Spirochaetales</taxon>
        <taxon>Treponemataceae</taxon>
        <taxon>Treponema</taxon>
    </lineage>
</organism>
<dbReference type="OrthoDB" id="9799835at2"/>
<dbReference type="PRINTS" id="PR01727">
    <property type="entry name" value="DNABINDINGHU"/>
</dbReference>
<dbReference type="GeneID" id="302998569"/>
<dbReference type="eggNOG" id="COG0776">
    <property type="taxonomic scope" value="Bacteria"/>
</dbReference>
<gene>
    <name evidence="5" type="ordered locus">Tresu_1407</name>
</gene>
<evidence type="ECO:0000256" key="3">
    <source>
        <dbReference type="ARBA" id="ARBA00023125"/>
    </source>
</evidence>
<dbReference type="HOGENOM" id="CLU_105066_2_3_12"/>
<comment type="similarity">
    <text evidence="2 4">Belongs to the bacterial histone-like protein family.</text>
</comment>
<keyword evidence="3 5" id="KW-0238">DNA-binding</keyword>
<protein>
    <submittedName>
        <fullName evidence="5">Histone family protein DNA-binding protein</fullName>
    </submittedName>
</protein>
<accession>F2NSS5</accession>
<evidence type="ECO:0000313" key="6">
    <source>
        <dbReference type="Proteomes" id="UP000006852"/>
    </source>
</evidence>
<dbReference type="PANTHER" id="PTHR33175">
    <property type="entry name" value="DNA-BINDING PROTEIN HU"/>
    <property type="match status" value="1"/>
</dbReference>
<dbReference type="InterPro" id="IPR010992">
    <property type="entry name" value="IHF-like_DNA-bd_dom_sf"/>
</dbReference>
<dbReference type="GO" id="GO:0003677">
    <property type="term" value="F:DNA binding"/>
    <property type="evidence" value="ECO:0007669"/>
    <property type="project" value="UniProtKB-KW"/>
</dbReference>